<evidence type="ECO:0000259" key="6">
    <source>
        <dbReference type="Pfam" id="PF09335"/>
    </source>
</evidence>
<dbReference type="STRING" id="4565.I3NM59"/>
<keyword evidence="4 5" id="KW-0472">Membrane</keyword>
<keyword evidence="2 5" id="KW-0812">Transmembrane</keyword>
<evidence type="ECO:0000256" key="1">
    <source>
        <dbReference type="ARBA" id="ARBA00004141"/>
    </source>
</evidence>
<protein>
    <recommendedName>
        <fullName evidence="6">VTT domain-containing protein</fullName>
    </recommendedName>
</protein>
<gene>
    <name evidence="7" type="ORF">CFC21_060350</name>
</gene>
<evidence type="ECO:0000256" key="3">
    <source>
        <dbReference type="ARBA" id="ARBA00022989"/>
    </source>
</evidence>
<evidence type="ECO:0000256" key="5">
    <source>
        <dbReference type="SAM" id="Phobius"/>
    </source>
</evidence>
<keyword evidence="3 5" id="KW-1133">Transmembrane helix</keyword>
<evidence type="ECO:0000256" key="2">
    <source>
        <dbReference type="ARBA" id="ARBA00022692"/>
    </source>
</evidence>
<dbReference type="eggNOG" id="KOG3140">
    <property type="taxonomic scope" value="Eukaryota"/>
</dbReference>
<feature type="domain" description="VTT" evidence="6">
    <location>
        <begin position="122"/>
        <end position="242"/>
    </location>
</feature>
<accession>A0A3B6JF96</accession>
<feature type="transmembrane region" description="Helical" evidence="5">
    <location>
        <begin position="142"/>
        <end position="160"/>
    </location>
</feature>
<reference evidence="7" key="1">
    <citation type="journal article" date="2017" name="Gigascience">
        <title>The first near-complete assembly of the hexaploid bread wheat genome, Triticum aestivum.</title>
        <authorList>
            <person name="Zimin A.V."/>
            <person name="Puiu D."/>
            <person name="Hall R."/>
            <person name="Kingan S."/>
            <person name="Clavijo B.J."/>
            <person name="Salzberg S.L."/>
        </authorList>
    </citation>
    <scope>NUCLEOTIDE SEQUENCE</scope>
    <source>
        <tissue evidence="7">Leaf</tissue>
    </source>
</reference>
<feature type="transmembrane region" description="Helical" evidence="5">
    <location>
        <begin position="49"/>
        <end position="70"/>
    </location>
</feature>
<dbReference type="Proteomes" id="UP000815260">
    <property type="component" value="Chromosome 4D"/>
</dbReference>
<name>A0A3B6JF96_WHEAT</name>
<evidence type="ECO:0000256" key="4">
    <source>
        <dbReference type="ARBA" id="ARBA00023136"/>
    </source>
</evidence>
<comment type="subcellular location">
    <subcellularLocation>
        <location evidence="1">Membrane</location>
        <topology evidence="1">Multi-pass membrane protein</topology>
    </subcellularLocation>
</comment>
<proteinExistence type="predicted"/>
<dbReference type="Pfam" id="PF09335">
    <property type="entry name" value="VTT_dom"/>
    <property type="match status" value="1"/>
</dbReference>
<evidence type="ECO:0000313" key="7">
    <source>
        <dbReference type="EMBL" id="KAF7052227.1"/>
    </source>
</evidence>
<feature type="transmembrane region" description="Helical" evidence="5">
    <location>
        <begin position="259"/>
        <end position="275"/>
    </location>
</feature>
<feature type="transmembrane region" description="Helical" evidence="5">
    <location>
        <begin position="113"/>
        <end position="136"/>
    </location>
</feature>
<reference evidence="7" key="2">
    <citation type="submission" date="2020-03" db="EMBL/GenBank/DDBJ databases">
        <title>The second near-complete assembly of the hexaploid bread wheat (Triticum aestivum) genome.</title>
        <authorList>
            <person name="Zimin A.V."/>
            <person name="Puiu D."/>
            <person name="Shumante A."/>
            <person name="Alonge M."/>
            <person name="Salzberg S.L."/>
        </authorList>
    </citation>
    <scope>NUCLEOTIDE SEQUENCE</scope>
    <source>
        <tissue evidence="7">Leaf</tissue>
    </source>
</reference>
<organism evidence="7">
    <name type="scientific">Triticum aestivum</name>
    <name type="common">Wheat</name>
    <dbReference type="NCBI Taxonomy" id="4565"/>
    <lineage>
        <taxon>Eukaryota</taxon>
        <taxon>Viridiplantae</taxon>
        <taxon>Streptophyta</taxon>
        <taxon>Embryophyta</taxon>
        <taxon>Tracheophyta</taxon>
        <taxon>Spermatophyta</taxon>
        <taxon>Magnoliopsida</taxon>
        <taxon>Liliopsida</taxon>
        <taxon>Poales</taxon>
        <taxon>Poaceae</taxon>
        <taxon>BOP clade</taxon>
        <taxon>Pooideae</taxon>
        <taxon>Triticodae</taxon>
        <taxon>Triticeae</taxon>
        <taxon>Triticinae</taxon>
        <taxon>Triticum</taxon>
    </lineage>
</organism>
<dbReference type="InterPro" id="IPR032816">
    <property type="entry name" value="VTT_dom"/>
</dbReference>
<feature type="transmembrane region" description="Helical" evidence="5">
    <location>
        <begin position="217"/>
        <end position="238"/>
    </location>
</feature>
<dbReference type="InterPro" id="IPR045014">
    <property type="entry name" value="TM41A/B"/>
</dbReference>
<dbReference type="OMA" id="CIKIPRD"/>
<dbReference type="EMBL" id="CM022222">
    <property type="protein sequence ID" value="KAF7052227.1"/>
    <property type="molecule type" value="Genomic_DNA"/>
</dbReference>
<comment type="caution">
    <text evidence="7">The sequence shown here is derived from an EMBL/GenBank/DDBJ whole genome shotgun (WGS) entry which is preliminary data.</text>
</comment>
<sequence length="282" mass="30719">MLFARRDIEAAGAGAGAGQDGSPAAKKGKPESAAASAAVARPTLTRTEALAAAAVLALFVAGIFCIFLAAPRREFGQILRLPRSLADVRLLKDNLAVYASEHQANFVLGYCSIYIFMQTFMIPGTIFMSLLAGALFGVIKGGILVVFTATAGASSCYFLSKLIGRPLVCWLWPERLRYFQSEIAKRKDKLLNYMLFLRITPTLPNTFINMASPIVDIPFHIFFAATLIGLIPASYITVKAGRALGDLRSVRELYDFKTLVVLFLIGSVAVVPTILKRKRTYE</sequence>
<dbReference type="PANTHER" id="PTHR43220:SF3">
    <property type="entry name" value="PROTEIN, PUTATIVE, EXPRESSED-RELATED"/>
    <property type="match status" value="1"/>
</dbReference>
<dbReference type="PANTHER" id="PTHR43220">
    <property type="match status" value="1"/>
</dbReference>